<dbReference type="InterPro" id="IPR015860">
    <property type="entry name" value="ABC_transpr_TagH-like"/>
</dbReference>
<dbReference type="InterPro" id="IPR017871">
    <property type="entry name" value="ABC_transporter-like_CS"/>
</dbReference>
<keyword evidence="8" id="KW-1185">Reference proteome</keyword>
<evidence type="ECO:0000259" key="6">
    <source>
        <dbReference type="PROSITE" id="PS50893"/>
    </source>
</evidence>
<dbReference type="EMBL" id="SMTK01000001">
    <property type="protein sequence ID" value="TDK28259.1"/>
    <property type="molecule type" value="Genomic_DNA"/>
</dbReference>
<dbReference type="OrthoDB" id="9778870at2"/>
<dbReference type="AlphaFoldDB" id="A0A4R5U3I4"/>
<comment type="caution">
    <text evidence="7">The sequence shown here is derived from an EMBL/GenBank/DDBJ whole genome shotgun (WGS) entry which is preliminary data.</text>
</comment>
<dbReference type="Proteomes" id="UP000295411">
    <property type="component" value="Unassembled WGS sequence"/>
</dbReference>
<evidence type="ECO:0000256" key="2">
    <source>
        <dbReference type="ARBA" id="ARBA00022448"/>
    </source>
</evidence>
<keyword evidence="3" id="KW-0547">Nucleotide-binding</keyword>
<dbReference type="GO" id="GO:0005524">
    <property type="term" value="F:ATP binding"/>
    <property type="evidence" value="ECO:0007669"/>
    <property type="project" value="UniProtKB-KW"/>
</dbReference>
<organism evidence="7 8">
    <name type="scientific">Arthrobacter crusticola</name>
    <dbReference type="NCBI Taxonomy" id="2547960"/>
    <lineage>
        <taxon>Bacteria</taxon>
        <taxon>Bacillati</taxon>
        <taxon>Actinomycetota</taxon>
        <taxon>Actinomycetes</taxon>
        <taxon>Micrococcales</taxon>
        <taxon>Micrococcaceae</taxon>
        <taxon>Arthrobacter</taxon>
    </lineage>
</organism>
<comment type="similarity">
    <text evidence="1">Belongs to the ABC transporter superfamily.</text>
</comment>
<gene>
    <name evidence="7" type="ORF">E2F48_00905</name>
</gene>
<dbReference type="InterPro" id="IPR050683">
    <property type="entry name" value="Bact_Polysacc_Export_ATP-bd"/>
</dbReference>
<dbReference type="Pfam" id="PF00005">
    <property type="entry name" value="ABC_tran"/>
    <property type="match status" value="1"/>
</dbReference>
<dbReference type="SUPFAM" id="SSF52540">
    <property type="entry name" value="P-loop containing nucleoside triphosphate hydrolases"/>
    <property type="match status" value="1"/>
</dbReference>
<dbReference type="PANTHER" id="PTHR46743">
    <property type="entry name" value="TEICHOIC ACIDS EXPORT ATP-BINDING PROTEIN TAGH"/>
    <property type="match status" value="1"/>
</dbReference>
<dbReference type="InterPro" id="IPR003593">
    <property type="entry name" value="AAA+_ATPase"/>
</dbReference>
<dbReference type="PROSITE" id="PS50893">
    <property type="entry name" value="ABC_TRANSPORTER_2"/>
    <property type="match status" value="1"/>
</dbReference>
<dbReference type="GO" id="GO:0016887">
    <property type="term" value="F:ATP hydrolysis activity"/>
    <property type="evidence" value="ECO:0007669"/>
    <property type="project" value="InterPro"/>
</dbReference>
<keyword evidence="4 7" id="KW-0067">ATP-binding</keyword>
<feature type="domain" description="ABC transporter" evidence="6">
    <location>
        <begin position="16"/>
        <end position="239"/>
    </location>
</feature>
<protein>
    <submittedName>
        <fullName evidence="7">ABC transporter ATP-binding protein</fullName>
    </submittedName>
</protein>
<evidence type="ECO:0000313" key="8">
    <source>
        <dbReference type="Proteomes" id="UP000295411"/>
    </source>
</evidence>
<proteinExistence type="inferred from homology"/>
<keyword evidence="2" id="KW-0813">Transport</keyword>
<sequence length="272" mass="29708">MTYQVPTTAQDSASPRKPRGLRRLLGRQRNVSVIALKDISLVVNRGESVGIIGRNGSGKSTLMKLINGRVPPTAGAVYASSRPTLLGVSAALVPDLSGHENIVLGCLAMGMTRAEIDRKYEDIVSVSGLAESIGLPMRTYSSGMAARLQFAIATAVDTEILLIDEALNTGDDQFKDRTKAKMDELREKAGCVFLVSHSLDTIREMCSRVLWLDDGEIIMDGDPVEVIKWYRTFTKYLSAGDRVLALKTRRRMINNLKVPAVLARESGRRSSA</sequence>
<evidence type="ECO:0000256" key="1">
    <source>
        <dbReference type="ARBA" id="ARBA00005417"/>
    </source>
</evidence>
<dbReference type="Gene3D" id="3.40.50.300">
    <property type="entry name" value="P-loop containing nucleotide triphosphate hydrolases"/>
    <property type="match status" value="1"/>
</dbReference>
<evidence type="ECO:0000256" key="3">
    <source>
        <dbReference type="ARBA" id="ARBA00022741"/>
    </source>
</evidence>
<dbReference type="GO" id="GO:0016020">
    <property type="term" value="C:membrane"/>
    <property type="evidence" value="ECO:0007669"/>
    <property type="project" value="InterPro"/>
</dbReference>
<feature type="compositionally biased region" description="Polar residues" evidence="5">
    <location>
        <begin position="1"/>
        <end position="13"/>
    </location>
</feature>
<dbReference type="SMART" id="SM00382">
    <property type="entry name" value="AAA"/>
    <property type="match status" value="1"/>
</dbReference>
<dbReference type="InterPro" id="IPR027417">
    <property type="entry name" value="P-loop_NTPase"/>
</dbReference>
<dbReference type="InterPro" id="IPR003439">
    <property type="entry name" value="ABC_transporter-like_ATP-bd"/>
</dbReference>
<evidence type="ECO:0000256" key="5">
    <source>
        <dbReference type="SAM" id="MobiDB-lite"/>
    </source>
</evidence>
<reference evidence="7 8" key="1">
    <citation type="submission" date="2019-03" db="EMBL/GenBank/DDBJ databases">
        <title>Arthrobacter sp. nov., an bacterium isolated from biocrust in Mu Us Desert.</title>
        <authorList>
            <person name="Lixiong L."/>
        </authorList>
    </citation>
    <scope>NUCLEOTIDE SEQUENCE [LARGE SCALE GENOMIC DNA]</scope>
    <source>
        <strain evidence="7 8">SLN-3</strain>
    </source>
</reference>
<name>A0A4R5U3I4_9MICC</name>
<evidence type="ECO:0000256" key="4">
    <source>
        <dbReference type="ARBA" id="ARBA00022840"/>
    </source>
</evidence>
<feature type="region of interest" description="Disordered" evidence="5">
    <location>
        <begin position="1"/>
        <end position="20"/>
    </location>
</feature>
<accession>A0A4R5U3I4</accession>
<dbReference type="PROSITE" id="PS00211">
    <property type="entry name" value="ABC_TRANSPORTER_1"/>
    <property type="match status" value="1"/>
</dbReference>
<dbReference type="CDD" id="cd03220">
    <property type="entry name" value="ABC_KpsT_Wzt"/>
    <property type="match status" value="1"/>
</dbReference>
<dbReference type="GO" id="GO:0140359">
    <property type="term" value="F:ABC-type transporter activity"/>
    <property type="evidence" value="ECO:0007669"/>
    <property type="project" value="InterPro"/>
</dbReference>
<dbReference type="PANTHER" id="PTHR46743:SF2">
    <property type="entry name" value="TEICHOIC ACIDS EXPORT ATP-BINDING PROTEIN TAGH"/>
    <property type="match status" value="1"/>
</dbReference>
<evidence type="ECO:0000313" key="7">
    <source>
        <dbReference type="EMBL" id="TDK28259.1"/>
    </source>
</evidence>